<dbReference type="Proteomes" id="UP000603457">
    <property type="component" value="Unassembled WGS sequence"/>
</dbReference>
<sequence>MPRTAKSKPTPVQNTISIQDAVNQLGTNEQDLRLALIDIRPDDFDTVKALPRQDFDAVAKKIETSIQPQLPAHSENLESPETPMVQASQTATEKPQNTLYVPRPPQQQITNPSQCPIPNTGLSLVEQLAKQASEEIAAVDAISQVKNQLIINNLAIRQSELTEAINQNWQYQKQEYLGAIRDLTSLRKQPVEVTPDETNLHQEIDEIINELGKNLIV</sequence>
<organism evidence="1 2">
    <name type="scientific">Nostoc spongiaeforme FACHB-130</name>
    <dbReference type="NCBI Taxonomy" id="1357510"/>
    <lineage>
        <taxon>Bacteria</taxon>
        <taxon>Bacillati</taxon>
        <taxon>Cyanobacteriota</taxon>
        <taxon>Cyanophyceae</taxon>
        <taxon>Nostocales</taxon>
        <taxon>Nostocaceae</taxon>
        <taxon>Nostoc</taxon>
    </lineage>
</organism>
<reference evidence="1 2" key="1">
    <citation type="journal article" date="2020" name="ISME J.">
        <title>Comparative genomics reveals insights into cyanobacterial evolution and habitat adaptation.</title>
        <authorList>
            <person name="Chen M.Y."/>
            <person name="Teng W.K."/>
            <person name="Zhao L."/>
            <person name="Hu C.X."/>
            <person name="Zhou Y.K."/>
            <person name="Han B.P."/>
            <person name="Song L.R."/>
            <person name="Shu W.S."/>
        </authorList>
    </citation>
    <scope>NUCLEOTIDE SEQUENCE [LARGE SCALE GENOMIC DNA]</scope>
    <source>
        <strain evidence="1 2">FACHB-130</strain>
    </source>
</reference>
<evidence type="ECO:0000313" key="1">
    <source>
        <dbReference type="EMBL" id="MBD2595988.1"/>
    </source>
</evidence>
<accession>A0ABR8FX74</accession>
<gene>
    <name evidence="1" type="ORF">H6G74_16870</name>
</gene>
<proteinExistence type="predicted"/>
<comment type="caution">
    <text evidence="1">The sequence shown here is derived from an EMBL/GenBank/DDBJ whole genome shotgun (WGS) entry which is preliminary data.</text>
</comment>
<keyword evidence="2" id="KW-1185">Reference proteome</keyword>
<name>A0ABR8FX74_9NOSO</name>
<dbReference type="RefSeq" id="WP_190968754.1">
    <property type="nucleotide sequence ID" value="NZ_JACJTB010000022.1"/>
</dbReference>
<dbReference type="EMBL" id="JACJTB010000022">
    <property type="protein sequence ID" value="MBD2595988.1"/>
    <property type="molecule type" value="Genomic_DNA"/>
</dbReference>
<evidence type="ECO:0000313" key="2">
    <source>
        <dbReference type="Proteomes" id="UP000603457"/>
    </source>
</evidence>
<protein>
    <submittedName>
        <fullName evidence="1">Uncharacterized protein</fullName>
    </submittedName>
</protein>